<organism evidence="1 2">
    <name type="scientific">Sporocytophaga myxococcoides</name>
    <dbReference type="NCBI Taxonomy" id="153721"/>
    <lineage>
        <taxon>Bacteria</taxon>
        <taxon>Pseudomonadati</taxon>
        <taxon>Bacteroidota</taxon>
        <taxon>Cytophagia</taxon>
        <taxon>Cytophagales</taxon>
        <taxon>Cytophagaceae</taxon>
        <taxon>Sporocytophaga</taxon>
    </lineage>
</organism>
<dbReference type="AlphaFoldDB" id="A0A098LB09"/>
<evidence type="ECO:0000313" key="1">
    <source>
        <dbReference type="EMBL" id="GAL83629.1"/>
    </source>
</evidence>
<dbReference type="EMBL" id="BBLT01000001">
    <property type="protein sequence ID" value="GAL83629.1"/>
    <property type="molecule type" value="Genomic_DNA"/>
</dbReference>
<accession>A0A098LB09</accession>
<proteinExistence type="predicted"/>
<name>A0A098LB09_9BACT</name>
<protein>
    <submittedName>
        <fullName evidence="1">Uncharacterized protein</fullName>
    </submittedName>
</protein>
<gene>
    <name evidence="1" type="ORF">MYP_856</name>
</gene>
<comment type="caution">
    <text evidence="1">The sequence shown here is derived from an EMBL/GenBank/DDBJ whole genome shotgun (WGS) entry which is preliminary data.</text>
</comment>
<sequence length="72" mass="8468">MAALIMTENADYLYNNQLGIKWSLVKQLEDYQWSSSSLYLTVESRYSFMTENIMASYDGRFVLLVLDEGRRK</sequence>
<dbReference type="Proteomes" id="UP000030185">
    <property type="component" value="Unassembled WGS sequence"/>
</dbReference>
<keyword evidence="2" id="KW-1185">Reference proteome</keyword>
<reference evidence="1 2" key="1">
    <citation type="submission" date="2014-09" db="EMBL/GenBank/DDBJ databases">
        <title>Sporocytophaga myxococcoides PG-01 genome sequencing.</title>
        <authorList>
            <person name="Liu L."/>
            <person name="Gao P.J."/>
            <person name="Chen G.J."/>
            <person name="Wang L.S."/>
        </authorList>
    </citation>
    <scope>NUCLEOTIDE SEQUENCE [LARGE SCALE GENOMIC DNA]</scope>
    <source>
        <strain evidence="1 2">PG-01</strain>
    </source>
</reference>
<evidence type="ECO:0000313" key="2">
    <source>
        <dbReference type="Proteomes" id="UP000030185"/>
    </source>
</evidence>
<dbReference type="OrthoDB" id="9788881at2"/>
<dbReference type="RefSeq" id="WP_045458757.1">
    <property type="nucleotide sequence ID" value="NZ_BBLT01000001.1"/>
</dbReference>